<sequence length="606" mass="67313">MRDYLKRTLLGCTAIWAVLPQVAEADEADRRQALFGDLHVHTQYSFDAYIFGVRRTPDDAYRYALGEKLRHAGGYDIQLKGGPLDFYAVTDHAEYIGILPAMNDPASPMSKLPYAADMFSNSADKILAAFSRVTRSMWSSEPAAELNNEGIMKSSWQEIQAAADRYYRPGQFTTFIGFEYTSAPNNANLHRVVLFRGKRVPDLPFSTFNSPNPEKLWAWLDDNRGNGIEGLAIPHNSNVSDGRMFETTNYAGDPITAEYAMTRMRNEPIVEMSQVKGTSDTHPALSPNDEWANFELYETLLGTAITGKTSGSYVRQALQRGLEIEQKTGVNPYKFGLIGSSDTHNAGGPVEEDEYFGKTGLIDGSPETRRVYESANDATLKGPAATPFYEWSAAGLTGVWAERNNREDIYAAFRRKETFATSGPRIKVRLFAGYGYPNDIFGRPDFAALAYKNGVPMGGDLKLSDKGAPTFLAQAIKDPNSAGVERLQIIRGWVENGVLKERVFDIACAAGAPGPKNNRCQTTKASIDASNCLIDKSDGAAELKVNWRDPDFSSKRRAFYYVRVIERPTCRWSTWEANRLGKRPRPGLPLTIQERAWSSPIWIGAS</sequence>
<dbReference type="InterPro" id="IPR022028">
    <property type="entry name" value="DUF3604"/>
</dbReference>
<protein>
    <submittedName>
        <fullName evidence="1">DUF3604 domain-containing protein</fullName>
    </submittedName>
</protein>
<dbReference type="Gene3D" id="3.20.20.140">
    <property type="entry name" value="Metal-dependent hydrolases"/>
    <property type="match status" value="1"/>
</dbReference>
<dbReference type="InterPro" id="IPR016195">
    <property type="entry name" value="Pol/histidinol_Pase-like"/>
</dbReference>
<dbReference type="SUPFAM" id="SSF89550">
    <property type="entry name" value="PHP domain-like"/>
    <property type="match status" value="1"/>
</dbReference>
<name>A0ABV8RIF8_9SPHN</name>
<dbReference type="Proteomes" id="UP001595887">
    <property type="component" value="Unassembled WGS sequence"/>
</dbReference>
<dbReference type="EMBL" id="JBHSDH010000013">
    <property type="protein sequence ID" value="MFC4292469.1"/>
    <property type="molecule type" value="Genomic_DNA"/>
</dbReference>
<comment type="caution">
    <text evidence="1">The sequence shown here is derived from an EMBL/GenBank/DDBJ whole genome shotgun (WGS) entry which is preliminary data.</text>
</comment>
<dbReference type="RefSeq" id="WP_381423185.1">
    <property type="nucleotide sequence ID" value="NZ_JBHSDH010000013.1"/>
</dbReference>
<reference evidence="2" key="1">
    <citation type="journal article" date="2019" name="Int. J. Syst. Evol. Microbiol.">
        <title>The Global Catalogue of Microorganisms (GCM) 10K type strain sequencing project: providing services to taxonomists for standard genome sequencing and annotation.</title>
        <authorList>
            <consortium name="The Broad Institute Genomics Platform"/>
            <consortium name="The Broad Institute Genome Sequencing Center for Infectious Disease"/>
            <person name="Wu L."/>
            <person name="Ma J."/>
        </authorList>
    </citation>
    <scope>NUCLEOTIDE SEQUENCE [LARGE SCALE GENOMIC DNA]</scope>
    <source>
        <strain evidence="2">CECT 8531</strain>
    </source>
</reference>
<evidence type="ECO:0000313" key="2">
    <source>
        <dbReference type="Proteomes" id="UP001595887"/>
    </source>
</evidence>
<gene>
    <name evidence="1" type="ORF">ACFOWX_08585</name>
</gene>
<organism evidence="1 2">
    <name type="scientific">Sphingorhabdus arenilitoris</name>
    <dbReference type="NCBI Taxonomy" id="1490041"/>
    <lineage>
        <taxon>Bacteria</taxon>
        <taxon>Pseudomonadati</taxon>
        <taxon>Pseudomonadota</taxon>
        <taxon>Alphaproteobacteria</taxon>
        <taxon>Sphingomonadales</taxon>
        <taxon>Sphingomonadaceae</taxon>
        <taxon>Sphingorhabdus</taxon>
    </lineage>
</organism>
<keyword evidence="2" id="KW-1185">Reference proteome</keyword>
<proteinExistence type="predicted"/>
<dbReference type="Pfam" id="PF12228">
    <property type="entry name" value="DUF3604"/>
    <property type="match status" value="1"/>
</dbReference>
<accession>A0ABV8RIF8</accession>
<evidence type="ECO:0000313" key="1">
    <source>
        <dbReference type="EMBL" id="MFC4292469.1"/>
    </source>
</evidence>